<protein>
    <submittedName>
        <fullName evidence="4">Uncharacterized protein LOC109505310</fullName>
    </submittedName>
</protein>
<name>A0A6J0PD05_ELAGV</name>
<dbReference type="RefSeq" id="XP_019703332.1">
    <property type="nucleotide sequence ID" value="XM_019847773.2"/>
</dbReference>
<dbReference type="OrthoDB" id="434647at2759"/>
<accession>A0A6J0PD05</accession>
<evidence type="ECO:0000259" key="2">
    <source>
        <dbReference type="Pfam" id="PF12874"/>
    </source>
</evidence>
<feature type="compositionally biased region" description="Low complexity" evidence="1">
    <location>
        <begin position="9"/>
        <end position="28"/>
    </location>
</feature>
<evidence type="ECO:0000256" key="1">
    <source>
        <dbReference type="SAM" id="MobiDB-lite"/>
    </source>
</evidence>
<feature type="region of interest" description="Disordered" evidence="1">
    <location>
        <begin position="1"/>
        <end position="28"/>
    </location>
</feature>
<dbReference type="InterPro" id="IPR013087">
    <property type="entry name" value="Znf_C2H2_type"/>
</dbReference>
<dbReference type="Pfam" id="PF12874">
    <property type="entry name" value="zf-met"/>
    <property type="match status" value="1"/>
</dbReference>
<evidence type="ECO:0000313" key="4">
    <source>
        <dbReference type="RefSeq" id="XP_019703332.1"/>
    </source>
</evidence>
<sequence length="413" mass="44842">MDYSALTEAQQQQYHQQYQPQDHQATTQPYEPGQAQAYEAYYASYHHPHYDPNAYHHPHHHYYPHDYSSYQPPPPAAHPDPVPAPSTAAAAPHDPSQIHPSQPYHHPASATAAGGHAYPPLPLEQQGSGSSSTLGRLNPPAAAALSQLTQFAGTMDAAERAMVGMQERPWHGKNGGMMGPGGPPPAPPHHPQHPHHRPHHPHHHPTQQWAVAIRPGRGGRSPYRGGGSLRGGGGGRGDFGHHPSRQDAGAAASFRGRGRGRGQLGRTGSRRFHQFAPDSQQPSAAPAPGIEPTSVPDIKQAPSQASAPAAAPARMLPKRPLLPIAWCDICRVDCNSLEILEQHKNGKRHKKTVQRIQEIQAQQKLMAELQANVVVKPEIALQKAEENKAAQVVEPNKASDRVGEVKKSFYCIK</sequence>
<proteinExistence type="predicted"/>
<feature type="domain" description="C2H2-type" evidence="2">
    <location>
        <begin position="326"/>
        <end position="349"/>
    </location>
</feature>
<dbReference type="PANTHER" id="PTHR47487:SF12">
    <property type="entry name" value="GLUTENIN, HIGH MOLECULAR WEIGHT SUBUNIT DX5-LIKE"/>
    <property type="match status" value="1"/>
</dbReference>
<dbReference type="InParanoid" id="A0A6J0PD05"/>
<feature type="compositionally biased region" description="Pro residues" evidence="1">
    <location>
        <begin position="71"/>
        <end position="84"/>
    </location>
</feature>
<feature type="region of interest" description="Disordered" evidence="1">
    <location>
        <begin position="168"/>
        <end position="312"/>
    </location>
</feature>
<feature type="compositionally biased region" description="Low complexity" evidence="1">
    <location>
        <begin position="300"/>
        <end position="312"/>
    </location>
</feature>
<gene>
    <name evidence="4" type="primary">LOC109505310</name>
</gene>
<feature type="compositionally biased region" description="Basic residues" evidence="1">
    <location>
        <begin position="190"/>
        <end position="205"/>
    </location>
</feature>
<dbReference type="SUPFAM" id="SSF57667">
    <property type="entry name" value="beta-beta-alpha zinc fingers"/>
    <property type="match status" value="1"/>
</dbReference>
<dbReference type="PANTHER" id="PTHR47487">
    <property type="entry name" value="OS06G0651300 PROTEIN-RELATED"/>
    <property type="match status" value="1"/>
</dbReference>
<feature type="compositionally biased region" description="Polar residues" evidence="1">
    <location>
        <begin position="125"/>
        <end position="135"/>
    </location>
</feature>
<keyword evidence="3" id="KW-1185">Reference proteome</keyword>
<feature type="compositionally biased region" description="Gly residues" evidence="1">
    <location>
        <begin position="216"/>
        <end position="237"/>
    </location>
</feature>
<reference evidence="4" key="1">
    <citation type="submission" date="2025-08" db="UniProtKB">
        <authorList>
            <consortium name="RefSeq"/>
        </authorList>
    </citation>
    <scope>IDENTIFICATION</scope>
</reference>
<feature type="compositionally biased region" description="Low complexity" evidence="1">
    <location>
        <begin position="276"/>
        <end position="288"/>
    </location>
</feature>
<dbReference type="Proteomes" id="UP000504607">
    <property type="component" value="Unplaced"/>
</dbReference>
<dbReference type="Gene3D" id="3.30.160.60">
    <property type="entry name" value="Classic Zinc Finger"/>
    <property type="match status" value="1"/>
</dbReference>
<feature type="region of interest" description="Disordered" evidence="1">
    <location>
        <begin position="52"/>
        <end position="138"/>
    </location>
</feature>
<dbReference type="AlphaFoldDB" id="A0A6J0PD05"/>
<dbReference type="InterPro" id="IPR036236">
    <property type="entry name" value="Znf_C2H2_sf"/>
</dbReference>
<organism evidence="3 4">
    <name type="scientific">Elaeis guineensis var. tenera</name>
    <name type="common">Oil palm</name>
    <dbReference type="NCBI Taxonomy" id="51953"/>
    <lineage>
        <taxon>Eukaryota</taxon>
        <taxon>Viridiplantae</taxon>
        <taxon>Streptophyta</taxon>
        <taxon>Embryophyta</taxon>
        <taxon>Tracheophyta</taxon>
        <taxon>Spermatophyta</taxon>
        <taxon>Magnoliopsida</taxon>
        <taxon>Liliopsida</taxon>
        <taxon>Arecaceae</taxon>
        <taxon>Arecoideae</taxon>
        <taxon>Cocoseae</taxon>
        <taxon>Elaeidinae</taxon>
        <taxon>Elaeis</taxon>
    </lineage>
</organism>
<evidence type="ECO:0000313" key="3">
    <source>
        <dbReference type="Proteomes" id="UP000504607"/>
    </source>
</evidence>